<dbReference type="InterPro" id="IPR040086">
    <property type="entry name" value="MJ0683-like"/>
</dbReference>
<evidence type="ECO:0000256" key="3">
    <source>
        <dbReference type="ARBA" id="ARBA00023014"/>
    </source>
</evidence>
<evidence type="ECO:0000256" key="1">
    <source>
        <dbReference type="ARBA" id="ARBA00022723"/>
    </source>
</evidence>
<sequence>MSILTKSNLVLRDLDILTSMDQSAISLSVAFDDENTRELLEANTMSTLARIEALKECKQAGLRVSAMICPVIPYVNDPIPILEKVTPFVNKIWVYGLSILDESETNWKNIDDLLKKKYPSEYSEMRNAIFDRTHHFWAELRAEILDACSRRSFDLSIHI</sequence>
<gene>
    <name evidence="4" type="ORF">JCM14722_03550</name>
</gene>
<evidence type="ECO:0000313" key="5">
    <source>
        <dbReference type="Proteomes" id="UP001061361"/>
    </source>
</evidence>
<dbReference type="Proteomes" id="UP001061361">
    <property type="component" value="Chromosome"/>
</dbReference>
<proteinExistence type="predicted"/>
<evidence type="ECO:0000256" key="2">
    <source>
        <dbReference type="ARBA" id="ARBA00023004"/>
    </source>
</evidence>
<dbReference type="PANTHER" id="PTHR43432">
    <property type="entry name" value="SLR0285 PROTEIN"/>
    <property type="match status" value="1"/>
</dbReference>
<name>A0ABM8AN36_9BACT</name>
<dbReference type="PANTHER" id="PTHR43432:SF3">
    <property type="entry name" value="SLR0285 PROTEIN"/>
    <property type="match status" value="1"/>
</dbReference>
<keyword evidence="5" id="KW-1185">Reference proteome</keyword>
<evidence type="ECO:0000313" key="4">
    <source>
        <dbReference type="EMBL" id="BDQ32813.1"/>
    </source>
</evidence>
<dbReference type="EMBL" id="AP026708">
    <property type="protein sequence ID" value="BDQ32813.1"/>
    <property type="molecule type" value="Genomic_DNA"/>
</dbReference>
<organism evidence="4 5">
    <name type="scientific">Pseudodesulfovibrio portus</name>
    <dbReference type="NCBI Taxonomy" id="231439"/>
    <lineage>
        <taxon>Bacteria</taxon>
        <taxon>Pseudomonadati</taxon>
        <taxon>Thermodesulfobacteriota</taxon>
        <taxon>Desulfovibrionia</taxon>
        <taxon>Desulfovibrionales</taxon>
        <taxon>Desulfovibrionaceae</taxon>
    </lineage>
</organism>
<dbReference type="Gene3D" id="3.80.30.30">
    <property type="match status" value="1"/>
</dbReference>
<accession>A0ABM8AN36</accession>
<keyword evidence="1" id="KW-0479">Metal-binding</keyword>
<protein>
    <recommendedName>
        <fullName evidence="6">Radical SAM domain protein</fullName>
    </recommendedName>
</protein>
<keyword evidence="3" id="KW-0411">Iron-sulfur</keyword>
<evidence type="ECO:0008006" key="6">
    <source>
        <dbReference type="Google" id="ProtNLM"/>
    </source>
</evidence>
<keyword evidence="2" id="KW-0408">Iron</keyword>
<reference evidence="4" key="1">
    <citation type="submission" date="2022-08" db="EMBL/GenBank/DDBJ databases">
        <title>Genome Sequence of the sulphate-reducing bacterium, Pseudodesulfovibrio portus JCM14722.</title>
        <authorList>
            <person name="Kondo R."/>
            <person name="Kataoka T."/>
        </authorList>
    </citation>
    <scope>NUCLEOTIDE SEQUENCE</scope>
    <source>
        <strain evidence="4">JCM 14722</strain>
    </source>
</reference>